<organism evidence="5 6">
    <name type="scientific">Drosophila pseudoobscura pseudoobscura</name>
    <name type="common">Fruit fly</name>
    <dbReference type="NCBI Taxonomy" id="46245"/>
    <lineage>
        <taxon>Eukaryota</taxon>
        <taxon>Metazoa</taxon>
        <taxon>Ecdysozoa</taxon>
        <taxon>Arthropoda</taxon>
        <taxon>Hexapoda</taxon>
        <taxon>Insecta</taxon>
        <taxon>Pterygota</taxon>
        <taxon>Neoptera</taxon>
        <taxon>Endopterygota</taxon>
        <taxon>Diptera</taxon>
        <taxon>Brachycera</taxon>
        <taxon>Muscomorpha</taxon>
        <taxon>Ephydroidea</taxon>
        <taxon>Drosophilidae</taxon>
        <taxon>Drosophila</taxon>
        <taxon>Sophophora</taxon>
    </lineage>
</organism>
<sequence>MDTILAIKGKDFVLISADTVVGKGLLVLGQGKSKIERLGDFAVIAAAGNGGDPQRFMSFIARHMALHRVQHNGQSPSVRSMAHFAGKQIYSSVNVNLNFKVSALIAGWDTRGGPQLHQIDEFGGLVSVPYSGQGLGLPVFNSIFQKDYSPDIDEPTAYHVLKKCVAAVHERVVLNMRNFEVFVMKENGITELEAINADSLKTALPSSL</sequence>
<evidence type="ECO:0000313" key="5">
    <source>
        <dbReference type="Proteomes" id="UP000001819"/>
    </source>
</evidence>
<proteinExistence type="predicted"/>
<comment type="subunit">
    <text evidence="4">The 26S proteasome consists of a 20S proteasome core and two 19S regulatory subunits. The 20S proteasome core is composed of 28 subunits that are arranged in four stacked rings, resulting in a barrel-shaped structure. The two end rings are each formed by seven alpha subunits, and the two central rings are each formed by seven beta subunits. The catalytic chamber with the active sites is on the inside of the barrel.</text>
</comment>
<dbReference type="SUPFAM" id="SSF56235">
    <property type="entry name" value="N-terminal nucleophile aminohydrolases (Ntn hydrolases)"/>
    <property type="match status" value="1"/>
</dbReference>
<dbReference type="InParanoid" id="A0A6I8VQS9"/>
<dbReference type="KEGG" id="dpo:6896894"/>
<evidence type="ECO:0000256" key="4">
    <source>
        <dbReference type="ARBA" id="ARBA00026071"/>
    </source>
</evidence>
<gene>
    <name evidence="6" type="primary">LOC6896894</name>
</gene>
<reference evidence="6" key="2">
    <citation type="submission" date="2025-08" db="UniProtKB">
        <authorList>
            <consortium name="RefSeq"/>
        </authorList>
    </citation>
    <scope>IDENTIFICATION</scope>
    <source>
        <strain evidence="6">MV-25-SWS-2005</strain>
        <tissue evidence="6">Whole body</tissue>
    </source>
</reference>
<dbReference type="Gene3D" id="3.60.20.10">
    <property type="entry name" value="Glutamine Phosphoribosylpyrophosphate, subunit 1, domain 1"/>
    <property type="match status" value="1"/>
</dbReference>
<dbReference type="PANTHER" id="PTHR32194:SF2">
    <property type="entry name" value="PROTEASOME SUBUNIT BETA TYPE-1"/>
    <property type="match status" value="1"/>
</dbReference>
<dbReference type="Proteomes" id="UP000001819">
    <property type="component" value="Chromosome 2"/>
</dbReference>
<dbReference type="PANTHER" id="PTHR32194">
    <property type="entry name" value="METALLOPROTEASE TLDD"/>
    <property type="match status" value="1"/>
</dbReference>
<dbReference type="AlphaFoldDB" id="A0A6I8VQS9"/>
<dbReference type="InterPro" id="IPR029055">
    <property type="entry name" value="Ntn_hydrolases_N"/>
</dbReference>
<dbReference type="GO" id="GO:0005634">
    <property type="term" value="C:nucleus"/>
    <property type="evidence" value="ECO:0007669"/>
    <property type="project" value="UniProtKB-SubCell"/>
</dbReference>
<reference evidence="5" key="1">
    <citation type="submission" date="2024-06" db="UniProtKB">
        <authorList>
            <consortium name="RefSeq"/>
        </authorList>
    </citation>
    <scope>NUCLEOTIDE SEQUENCE [LARGE SCALE GENOMIC DNA]</scope>
    <source>
        <strain evidence="5">MV2-25</strain>
    </source>
</reference>
<keyword evidence="5" id="KW-1185">Reference proteome</keyword>
<protein>
    <submittedName>
        <fullName evidence="6">Probable proteasome subunit beta type-2</fullName>
    </submittedName>
</protein>
<evidence type="ECO:0000313" key="6">
    <source>
        <dbReference type="RefSeq" id="XP_033233089.1"/>
    </source>
</evidence>
<evidence type="ECO:0000256" key="1">
    <source>
        <dbReference type="ARBA" id="ARBA00004123"/>
    </source>
</evidence>
<keyword evidence="2" id="KW-0963">Cytoplasm</keyword>
<dbReference type="GO" id="GO:0005839">
    <property type="term" value="C:proteasome core complex"/>
    <property type="evidence" value="ECO:0007669"/>
    <property type="project" value="InterPro"/>
</dbReference>
<dbReference type="GO" id="GO:0051603">
    <property type="term" value="P:proteolysis involved in protein catabolic process"/>
    <property type="evidence" value="ECO:0007669"/>
    <property type="project" value="InterPro"/>
</dbReference>
<evidence type="ECO:0000256" key="3">
    <source>
        <dbReference type="ARBA" id="ARBA00022942"/>
    </source>
</evidence>
<dbReference type="Pfam" id="PF00227">
    <property type="entry name" value="Proteasome"/>
    <property type="match status" value="1"/>
</dbReference>
<dbReference type="GO" id="GO:0005737">
    <property type="term" value="C:cytoplasm"/>
    <property type="evidence" value="ECO:0007669"/>
    <property type="project" value="TreeGrafter"/>
</dbReference>
<dbReference type="InterPro" id="IPR023333">
    <property type="entry name" value="Proteasome_suB-type"/>
</dbReference>
<dbReference type="InterPro" id="IPR001353">
    <property type="entry name" value="Proteasome_sua/b"/>
</dbReference>
<keyword evidence="3 6" id="KW-0647">Proteasome</keyword>
<name>A0A6I8VQS9_DROPS</name>
<dbReference type="RefSeq" id="XP_033233089.1">
    <property type="nucleotide sequence ID" value="XM_033377198.1"/>
</dbReference>
<accession>A0A6I8VQS9</accession>
<evidence type="ECO:0000256" key="2">
    <source>
        <dbReference type="ARBA" id="ARBA00022490"/>
    </source>
</evidence>
<comment type="subcellular location">
    <subcellularLocation>
        <location evidence="1">Nucleus</location>
    </subcellularLocation>
</comment>